<dbReference type="PANTHER" id="PTHR21721:SF25">
    <property type="entry name" value="LP18071P"/>
    <property type="match status" value="1"/>
</dbReference>
<proteinExistence type="predicted"/>
<gene>
    <name evidence="2" type="primary">Dana\GF14641</name>
    <name evidence="2" type="synonym">dana_GLEANR_15404</name>
    <name evidence="2" type="ORF">GF14641</name>
</gene>
<dbReference type="EMBL" id="CH902620">
    <property type="protein sequence ID" value="EDV31249.2"/>
    <property type="molecule type" value="Genomic_DNA"/>
</dbReference>
<accession>B3MPF3</accession>
<dbReference type="STRING" id="7217.B3MPF3"/>
<dbReference type="AlphaFoldDB" id="B3MPF3"/>
<dbReference type="PANTHER" id="PTHR21721">
    <property type="entry name" value="GH09876P-RELATED"/>
    <property type="match status" value="1"/>
</dbReference>
<dbReference type="InParanoid" id="B3MPF3"/>
<protein>
    <submittedName>
        <fullName evidence="2">Uncharacterized protein</fullName>
    </submittedName>
</protein>
<organism evidence="2 3">
    <name type="scientific">Drosophila ananassae</name>
    <name type="common">Fruit fly</name>
    <dbReference type="NCBI Taxonomy" id="7217"/>
    <lineage>
        <taxon>Eukaryota</taxon>
        <taxon>Metazoa</taxon>
        <taxon>Ecdysozoa</taxon>
        <taxon>Arthropoda</taxon>
        <taxon>Hexapoda</taxon>
        <taxon>Insecta</taxon>
        <taxon>Pterygota</taxon>
        <taxon>Neoptera</taxon>
        <taxon>Endopterygota</taxon>
        <taxon>Diptera</taxon>
        <taxon>Brachycera</taxon>
        <taxon>Muscomorpha</taxon>
        <taxon>Ephydroidea</taxon>
        <taxon>Drosophilidae</taxon>
        <taxon>Drosophila</taxon>
        <taxon>Sophophora</taxon>
    </lineage>
</organism>
<dbReference type="GeneID" id="6497463"/>
<keyword evidence="1" id="KW-1133">Transmembrane helix</keyword>
<keyword evidence="3" id="KW-1185">Reference proteome</keyword>
<reference evidence="2 3" key="1">
    <citation type="journal article" date="2007" name="Nature">
        <title>Evolution of genes and genomes on the Drosophila phylogeny.</title>
        <authorList>
            <consortium name="Drosophila 12 Genomes Consortium"/>
            <person name="Clark A.G."/>
            <person name="Eisen M.B."/>
            <person name="Smith D.R."/>
            <person name="Bergman C.M."/>
            <person name="Oliver B."/>
            <person name="Markow T.A."/>
            <person name="Kaufman T.C."/>
            <person name="Kellis M."/>
            <person name="Gelbart W."/>
            <person name="Iyer V.N."/>
            <person name="Pollard D.A."/>
            <person name="Sackton T.B."/>
            <person name="Larracuente A.M."/>
            <person name="Singh N.D."/>
            <person name="Abad J.P."/>
            <person name="Abt D.N."/>
            <person name="Adryan B."/>
            <person name="Aguade M."/>
            <person name="Akashi H."/>
            <person name="Anderson W.W."/>
            <person name="Aquadro C.F."/>
            <person name="Ardell D.H."/>
            <person name="Arguello R."/>
            <person name="Artieri C.G."/>
            <person name="Barbash D.A."/>
            <person name="Barker D."/>
            <person name="Barsanti P."/>
            <person name="Batterham P."/>
            <person name="Batzoglou S."/>
            <person name="Begun D."/>
            <person name="Bhutkar A."/>
            <person name="Blanco E."/>
            <person name="Bosak S.A."/>
            <person name="Bradley R.K."/>
            <person name="Brand A.D."/>
            <person name="Brent M.R."/>
            <person name="Brooks A.N."/>
            <person name="Brown R.H."/>
            <person name="Butlin R.K."/>
            <person name="Caggese C."/>
            <person name="Calvi B.R."/>
            <person name="Bernardo de Carvalho A."/>
            <person name="Caspi A."/>
            <person name="Castrezana S."/>
            <person name="Celniker S.E."/>
            <person name="Chang J.L."/>
            <person name="Chapple C."/>
            <person name="Chatterji S."/>
            <person name="Chinwalla A."/>
            <person name="Civetta A."/>
            <person name="Clifton S.W."/>
            <person name="Comeron J.M."/>
            <person name="Costello J.C."/>
            <person name="Coyne J.A."/>
            <person name="Daub J."/>
            <person name="David R.G."/>
            <person name="Delcher A.L."/>
            <person name="Delehaunty K."/>
            <person name="Do C.B."/>
            <person name="Ebling H."/>
            <person name="Edwards K."/>
            <person name="Eickbush T."/>
            <person name="Evans J.D."/>
            <person name="Filipski A."/>
            <person name="Findeiss S."/>
            <person name="Freyhult E."/>
            <person name="Fulton L."/>
            <person name="Fulton R."/>
            <person name="Garcia A.C."/>
            <person name="Gardiner A."/>
            <person name="Garfield D.A."/>
            <person name="Garvin B.E."/>
            <person name="Gibson G."/>
            <person name="Gilbert D."/>
            <person name="Gnerre S."/>
            <person name="Godfrey J."/>
            <person name="Good R."/>
            <person name="Gotea V."/>
            <person name="Gravely B."/>
            <person name="Greenberg A.J."/>
            <person name="Griffiths-Jones S."/>
            <person name="Gross S."/>
            <person name="Guigo R."/>
            <person name="Gustafson E.A."/>
            <person name="Haerty W."/>
            <person name="Hahn M.W."/>
            <person name="Halligan D.L."/>
            <person name="Halpern A.L."/>
            <person name="Halter G.M."/>
            <person name="Han M.V."/>
            <person name="Heger A."/>
            <person name="Hillier L."/>
            <person name="Hinrichs A.S."/>
            <person name="Holmes I."/>
            <person name="Hoskins R.A."/>
            <person name="Hubisz M.J."/>
            <person name="Hultmark D."/>
            <person name="Huntley M.A."/>
            <person name="Jaffe D.B."/>
            <person name="Jagadeeshan S."/>
            <person name="Jeck W.R."/>
            <person name="Johnson J."/>
            <person name="Jones C.D."/>
            <person name="Jordan W.C."/>
            <person name="Karpen G.H."/>
            <person name="Kataoka E."/>
            <person name="Keightley P.D."/>
            <person name="Kheradpour P."/>
            <person name="Kirkness E.F."/>
            <person name="Koerich L.B."/>
            <person name="Kristiansen K."/>
            <person name="Kudrna D."/>
            <person name="Kulathinal R.J."/>
            <person name="Kumar S."/>
            <person name="Kwok R."/>
            <person name="Lander E."/>
            <person name="Langley C.H."/>
            <person name="Lapoint R."/>
            <person name="Lazzaro B.P."/>
            <person name="Lee S.J."/>
            <person name="Levesque L."/>
            <person name="Li R."/>
            <person name="Lin C.F."/>
            <person name="Lin M.F."/>
            <person name="Lindblad-Toh K."/>
            <person name="Llopart A."/>
            <person name="Long M."/>
            <person name="Low L."/>
            <person name="Lozovsky E."/>
            <person name="Lu J."/>
            <person name="Luo M."/>
            <person name="Machado C.A."/>
            <person name="Makalowski W."/>
            <person name="Marzo M."/>
            <person name="Matsuda M."/>
            <person name="Matzkin L."/>
            <person name="McAllister B."/>
            <person name="McBride C.S."/>
            <person name="McKernan B."/>
            <person name="McKernan K."/>
            <person name="Mendez-Lago M."/>
            <person name="Minx P."/>
            <person name="Mollenhauer M.U."/>
            <person name="Montooth K."/>
            <person name="Mount S.M."/>
            <person name="Mu X."/>
            <person name="Myers E."/>
            <person name="Negre B."/>
            <person name="Newfeld S."/>
            <person name="Nielsen R."/>
            <person name="Noor M.A."/>
            <person name="O'Grady P."/>
            <person name="Pachter L."/>
            <person name="Papaceit M."/>
            <person name="Parisi M.J."/>
            <person name="Parisi M."/>
            <person name="Parts L."/>
            <person name="Pedersen J.S."/>
            <person name="Pesole G."/>
            <person name="Phillippy A.M."/>
            <person name="Ponting C.P."/>
            <person name="Pop M."/>
            <person name="Porcelli D."/>
            <person name="Powell J.R."/>
            <person name="Prohaska S."/>
            <person name="Pruitt K."/>
            <person name="Puig M."/>
            <person name="Quesneville H."/>
            <person name="Ram K.R."/>
            <person name="Rand D."/>
            <person name="Rasmussen M.D."/>
            <person name="Reed L.K."/>
            <person name="Reenan R."/>
            <person name="Reily A."/>
            <person name="Remington K.A."/>
            <person name="Rieger T.T."/>
            <person name="Ritchie M.G."/>
            <person name="Robin C."/>
            <person name="Rogers Y.H."/>
            <person name="Rohde C."/>
            <person name="Rozas J."/>
            <person name="Rubenfield M.J."/>
            <person name="Ruiz A."/>
            <person name="Russo S."/>
            <person name="Salzberg S.L."/>
            <person name="Sanchez-Gracia A."/>
            <person name="Saranga D.J."/>
            <person name="Sato H."/>
            <person name="Schaeffer S.W."/>
            <person name="Schatz M.C."/>
            <person name="Schlenke T."/>
            <person name="Schwartz R."/>
            <person name="Segarra C."/>
            <person name="Singh R.S."/>
            <person name="Sirot L."/>
            <person name="Sirota M."/>
            <person name="Sisneros N.B."/>
            <person name="Smith C.D."/>
            <person name="Smith T.F."/>
            <person name="Spieth J."/>
            <person name="Stage D.E."/>
            <person name="Stark A."/>
            <person name="Stephan W."/>
            <person name="Strausberg R.L."/>
            <person name="Strempel S."/>
            <person name="Sturgill D."/>
            <person name="Sutton G."/>
            <person name="Sutton G.G."/>
            <person name="Tao W."/>
            <person name="Teichmann S."/>
            <person name="Tobari Y.N."/>
            <person name="Tomimura Y."/>
            <person name="Tsolas J.M."/>
            <person name="Valente V.L."/>
            <person name="Venter E."/>
            <person name="Venter J.C."/>
            <person name="Vicario S."/>
            <person name="Vieira F.G."/>
            <person name="Vilella A.J."/>
            <person name="Villasante A."/>
            <person name="Walenz B."/>
            <person name="Wang J."/>
            <person name="Wasserman M."/>
            <person name="Watts T."/>
            <person name="Wilson D."/>
            <person name="Wilson R.K."/>
            <person name="Wing R.A."/>
            <person name="Wolfner M.F."/>
            <person name="Wong A."/>
            <person name="Wong G.K."/>
            <person name="Wu C.I."/>
            <person name="Wu G."/>
            <person name="Yamamoto D."/>
            <person name="Yang H.P."/>
            <person name="Yang S.P."/>
            <person name="Yorke J.A."/>
            <person name="Yoshida K."/>
            <person name="Zdobnov E."/>
            <person name="Zhang P."/>
            <person name="Zhang Y."/>
            <person name="Zimin A.V."/>
            <person name="Baldwin J."/>
            <person name="Abdouelleil A."/>
            <person name="Abdulkadir J."/>
            <person name="Abebe A."/>
            <person name="Abera B."/>
            <person name="Abreu J."/>
            <person name="Acer S.C."/>
            <person name="Aftuck L."/>
            <person name="Alexander A."/>
            <person name="An P."/>
            <person name="Anderson E."/>
            <person name="Anderson S."/>
            <person name="Arachi H."/>
            <person name="Azer M."/>
            <person name="Bachantsang P."/>
            <person name="Barry A."/>
            <person name="Bayul T."/>
            <person name="Berlin A."/>
            <person name="Bessette D."/>
            <person name="Bloom T."/>
            <person name="Blye J."/>
            <person name="Boguslavskiy L."/>
            <person name="Bonnet C."/>
            <person name="Boukhgalter B."/>
            <person name="Bourzgui I."/>
            <person name="Brown A."/>
            <person name="Cahill P."/>
            <person name="Channer S."/>
            <person name="Cheshatsang Y."/>
            <person name="Chuda L."/>
            <person name="Citroen M."/>
            <person name="Collymore A."/>
            <person name="Cooke P."/>
            <person name="Costello M."/>
            <person name="D'Aco K."/>
            <person name="Daza R."/>
            <person name="De Haan G."/>
            <person name="DeGray S."/>
            <person name="DeMaso C."/>
            <person name="Dhargay N."/>
            <person name="Dooley K."/>
            <person name="Dooley E."/>
            <person name="Doricent M."/>
            <person name="Dorje P."/>
            <person name="Dorjee K."/>
            <person name="Dupes A."/>
            <person name="Elong R."/>
            <person name="Falk J."/>
            <person name="Farina A."/>
            <person name="Faro S."/>
            <person name="Ferguson D."/>
            <person name="Fisher S."/>
            <person name="Foley C.D."/>
            <person name="Franke A."/>
            <person name="Friedrich D."/>
            <person name="Gadbois L."/>
            <person name="Gearin G."/>
            <person name="Gearin C.R."/>
            <person name="Giannoukos G."/>
            <person name="Goode T."/>
            <person name="Graham J."/>
            <person name="Grandbois E."/>
            <person name="Grewal S."/>
            <person name="Gyaltsen K."/>
            <person name="Hafez N."/>
            <person name="Hagos B."/>
            <person name="Hall J."/>
            <person name="Henson C."/>
            <person name="Hollinger A."/>
            <person name="Honan T."/>
            <person name="Huard M.D."/>
            <person name="Hughes L."/>
            <person name="Hurhula B."/>
            <person name="Husby M.E."/>
            <person name="Kamat A."/>
            <person name="Kanga B."/>
            <person name="Kashin S."/>
            <person name="Khazanovich D."/>
            <person name="Kisner P."/>
            <person name="Lance K."/>
            <person name="Lara M."/>
            <person name="Lee W."/>
            <person name="Lennon N."/>
            <person name="Letendre F."/>
            <person name="LeVine R."/>
            <person name="Lipovsky A."/>
            <person name="Liu X."/>
            <person name="Liu J."/>
            <person name="Liu S."/>
            <person name="Lokyitsang T."/>
            <person name="Lokyitsang Y."/>
            <person name="Lubonja R."/>
            <person name="Lui A."/>
            <person name="MacDonald P."/>
            <person name="Magnisalis V."/>
            <person name="Maru K."/>
            <person name="Matthews C."/>
            <person name="McCusker W."/>
            <person name="McDonough S."/>
            <person name="Mehta T."/>
            <person name="Meldrim J."/>
            <person name="Meneus L."/>
            <person name="Mihai O."/>
            <person name="Mihalev A."/>
            <person name="Mihova T."/>
            <person name="Mittelman R."/>
            <person name="Mlenga V."/>
            <person name="Montmayeur A."/>
            <person name="Mulrain L."/>
            <person name="Navidi A."/>
            <person name="Naylor J."/>
            <person name="Negash T."/>
            <person name="Nguyen T."/>
            <person name="Nguyen N."/>
            <person name="Nicol R."/>
            <person name="Norbu C."/>
            <person name="Norbu N."/>
            <person name="Novod N."/>
            <person name="O'Neill B."/>
            <person name="Osman S."/>
            <person name="Markiewicz E."/>
            <person name="Oyono O.L."/>
            <person name="Patti C."/>
            <person name="Phunkhang P."/>
            <person name="Pierre F."/>
            <person name="Priest M."/>
            <person name="Raghuraman S."/>
            <person name="Rege F."/>
            <person name="Reyes R."/>
            <person name="Rise C."/>
            <person name="Rogov P."/>
            <person name="Ross K."/>
            <person name="Ryan E."/>
            <person name="Settipalli S."/>
            <person name="Shea T."/>
            <person name="Sherpa N."/>
            <person name="Shi L."/>
            <person name="Shih D."/>
            <person name="Sparrow T."/>
            <person name="Spaulding J."/>
            <person name="Stalker J."/>
            <person name="Stange-Thomann N."/>
            <person name="Stavropoulos S."/>
            <person name="Stone C."/>
            <person name="Strader C."/>
            <person name="Tesfaye S."/>
            <person name="Thomson T."/>
            <person name="Thoulutsang Y."/>
            <person name="Thoulutsang D."/>
            <person name="Topham K."/>
            <person name="Topping I."/>
            <person name="Tsamla T."/>
            <person name="Vassiliev H."/>
            <person name="Vo A."/>
            <person name="Wangchuk T."/>
            <person name="Wangdi T."/>
            <person name="Weiand M."/>
            <person name="Wilkinson J."/>
            <person name="Wilson A."/>
            <person name="Yadav S."/>
            <person name="Young G."/>
            <person name="Yu Q."/>
            <person name="Zembek L."/>
            <person name="Zhong D."/>
            <person name="Zimmer A."/>
            <person name="Zwirko Z."/>
            <person name="Jaffe D.B."/>
            <person name="Alvarez P."/>
            <person name="Brockman W."/>
            <person name="Butler J."/>
            <person name="Chin C."/>
            <person name="Gnerre S."/>
            <person name="Grabherr M."/>
            <person name="Kleber M."/>
            <person name="Mauceli E."/>
            <person name="MacCallum I."/>
        </authorList>
    </citation>
    <scope>NUCLEOTIDE SEQUENCE [LARGE SCALE GENOMIC DNA]</scope>
    <source>
        <strain evidence="3">Tucson 14024-0371.13</strain>
    </source>
</reference>
<dbReference type="KEGG" id="dan:6497463"/>
<dbReference type="HOGENOM" id="CLU_977488_0_0_1"/>
<dbReference type="Proteomes" id="UP000007801">
    <property type="component" value="Unassembled WGS sequence"/>
</dbReference>
<dbReference type="OrthoDB" id="7979834at2759"/>
<evidence type="ECO:0000313" key="2">
    <source>
        <dbReference type="EMBL" id="EDV31249.2"/>
    </source>
</evidence>
<keyword evidence="1" id="KW-0472">Membrane</keyword>
<evidence type="ECO:0000256" key="1">
    <source>
        <dbReference type="SAM" id="Phobius"/>
    </source>
</evidence>
<name>B3MPF3_DROAN</name>
<keyword evidence="1" id="KW-0812">Transmembrane</keyword>
<sequence>MVGKKNISKPLGQLVYQRWSCQAVGKFNFTKILYLKKAITMRGYNFVAVVITAVVLSQLNGALALHCYSCTSDNTTCLTDPTKVDSVDCGNLECAIATTSVGAITRGCNNGTTESPCTSPSCIGCNTDNCNNNLVCYNCTGEACNTVTDAMLLGCPLNDKCFSFGTSATTMTRGCTSNTTIADCSVSTKEGCQVCDTGLCNSKPYEAPTTEAPTTAFECYSCNSALDSACYDGKDTSKYTKVECTNGTCFSGYWNRQFVRDCFGSASALMQYQCNQNVTLDGHQCQKCDSPTLCNTFAYNGVSSLSHVGAVGVLIVAFITLRNSL</sequence>
<feature type="transmembrane region" description="Helical" evidence="1">
    <location>
        <begin position="44"/>
        <end position="65"/>
    </location>
</feature>
<evidence type="ECO:0000313" key="3">
    <source>
        <dbReference type="Proteomes" id="UP000007801"/>
    </source>
</evidence>